<dbReference type="InterPro" id="IPR003691">
    <property type="entry name" value="FluC"/>
</dbReference>
<evidence type="ECO:0000313" key="11">
    <source>
        <dbReference type="Proteomes" id="UP000271125"/>
    </source>
</evidence>
<dbReference type="GO" id="GO:0005886">
    <property type="term" value="C:plasma membrane"/>
    <property type="evidence" value="ECO:0007669"/>
    <property type="project" value="UniProtKB-SubCell"/>
</dbReference>
<comment type="function">
    <text evidence="9">Fluoride-specific ion channel. Important for reducing fluoride concentration in the cell, thus reducing its toxicity.</text>
</comment>
<dbReference type="EMBL" id="QNBD01000203">
    <property type="protein sequence ID" value="RKX69290.1"/>
    <property type="molecule type" value="Genomic_DNA"/>
</dbReference>
<evidence type="ECO:0000313" key="10">
    <source>
        <dbReference type="EMBL" id="RKX69290.1"/>
    </source>
</evidence>
<reference evidence="10 11" key="1">
    <citation type="submission" date="2018-06" db="EMBL/GenBank/DDBJ databases">
        <title>Extensive metabolic versatility and redundancy in microbially diverse, dynamic hydrothermal sediments.</title>
        <authorList>
            <person name="Dombrowski N."/>
            <person name="Teske A."/>
            <person name="Baker B.J."/>
        </authorList>
    </citation>
    <scope>NUCLEOTIDE SEQUENCE [LARGE SCALE GENOMIC DNA]</scope>
    <source>
        <strain evidence="10">B10_G13</strain>
    </source>
</reference>
<feature type="transmembrane region" description="Helical" evidence="9">
    <location>
        <begin position="6"/>
        <end position="25"/>
    </location>
</feature>
<dbReference type="GO" id="GO:0062054">
    <property type="term" value="F:fluoride channel activity"/>
    <property type="evidence" value="ECO:0007669"/>
    <property type="project" value="UniProtKB-UniRule"/>
</dbReference>
<keyword evidence="4 9" id="KW-1133">Transmembrane helix</keyword>
<dbReference type="AlphaFoldDB" id="A0A660SH31"/>
<name>A0A660SH31_UNCT6</name>
<organism evidence="10 11">
    <name type="scientific">candidate division TA06 bacterium</name>
    <dbReference type="NCBI Taxonomy" id="2250710"/>
    <lineage>
        <taxon>Bacteria</taxon>
        <taxon>Bacteria division TA06</taxon>
    </lineage>
</organism>
<keyword evidence="9" id="KW-0915">Sodium</keyword>
<comment type="caution">
    <text evidence="10">The sequence shown here is derived from an EMBL/GenBank/DDBJ whole genome shotgun (WGS) entry which is preliminary data.</text>
</comment>
<keyword evidence="9" id="KW-0406">Ion transport</keyword>
<keyword evidence="3 9" id="KW-0812">Transmembrane</keyword>
<keyword evidence="5 9" id="KW-0472">Membrane</keyword>
<evidence type="ECO:0000256" key="2">
    <source>
        <dbReference type="ARBA" id="ARBA00022475"/>
    </source>
</evidence>
<feature type="transmembrane region" description="Helical" evidence="9">
    <location>
        <begin position="66"/>
        <end position="84"/>
    </location>
</feature>
<dbReference type="PANTHER" id="PTHR28259">
    <property type="entry name" value="FLUORIDE EXPORT PROTEIN 1-RELATED"/>
    <property type="match status" value="1"/>
</dbReference>
<dbReference type="GO" id="GO:0046872">
    <property type="term" value="F:metal ion binding"/>
    <property type="evidence" value="ECO:0007669"/>
    <property type="project" value="UniProtKB-KW"/>
</dbReference>
<evidence type="ECO:0000256" key="6">
    <source>
        <dbReference type="ARBA" id="ARBA00023303"/>
    </source>
</evidence>
<evidence type="ECO:0000256" key="8">
    <source>
        <dbReference type="ARBA" id="ARBA00035585"/>
    </source>
</evidence>
<evidence type="ECO:0000256" key="1">
    <source>
        <dbReference type="ARBA" id="ARBA00004651"/>
    </source>
</evidence>
<evidence type="ECO:0000256" key="5">
    <source>
        <dbReference type="ARBA" id="ARBA00023136"/>
    </source>
</evidence>
<comment type="similarity">
    <text evidence="7 9">Belongs to the fluoride channel Fluc/FEX (TC 1.A.43) family.</text>
</comment>
<feature type="binding site" evidence="9">
    <location>
        <position position="74"/>
    </location>
    <ligand>
        <name>Na(+)</name>
        <dbReference type="ChEBI" id="CHEBI:29101"/>
        <note>structural</note>
    </ligand>
</feature>
<evidence type="ECO:0000256" key="3">
    <source>
        <dbReference type="ARBA" id="ARBA00022692"/>
    </source>
</evidence>
<keyword evidence="2 9" id="KW-1003">Cell membrane</keyword>
<feature type="transmembrane region" description="Helical" evidence="9">
    <location>
        <begin position="32"/>
        <end position="54"/>
    </location>
</feature>
<sequence length="123" mass="13541">MRIVVLIGIGSFIGGVFRYLIALFVQSKFLSIYPFGTLTVNIFGSLIIGIIFGLTDKFNLSPEWRLFLATGICGGFTTFSAFSLETMSMLQEGQYLYGISYITLSIIFGLLAVFLGITLIKLV</sequence>
<evidence type="ECO:0000256" key="9">
    <source>
        <dbReference type="HAMAP-Rule" id="MF_00454"/>
    </source>
</evidence>
<comment type="catalytic activity">
    <reaction evidence="8">
        <text>fluoride(in) = fluoride(out)</text>
        <dbReference type="Rhea" id="RHEA:76159"/>
        <dbReference type="ChEBI" id="CHEBI:17051"/>
    </reaction>
    <physiologicalReaction direction="left-to-right" evidence="8">
        <dbReference type="Rhea" id="RHEA:76160"/>
    </physiologicalReaction>
</comment>
<dbReference type="Pfam" id="PF02537">
    <property type="entry name" value="CRCB"/>
    <property type="match status" value="1"/>
</dbReference>
<dbReference type="NCBIfam" id="TIGR00494">
    <property type="entry name" value="crcB"/>
    <property type="match status" value="1"/>
</dbReference>
<dbReference type="PANTHER" id="PTHR28259:SF1">
    <property type="entry name" value="FLUORIDE EXPORT PROTEIN 1-RELATED"/>
    <property type="match status" value="1"/>
</dbReference>
<proteinExistence type="inferred from homology"/>
<comment type="activity regulation">
    <text evidence="9">Na(+) is not transported, but it plays an essential structural role and its presence is essential for fluoride channel function.</text>
</comment>
<keyword evidence="9" id="KW-0479">Metal-binding</keyword>
<comment type="subcellular location">
    <subcellularLocation>
        <location evidence="1 9">Cell membrane</location>
        <topology evidence="1 9">Multi-pass membrane protein</topology>
    </subcellularLocation>
</comment>
<evidence type="ECO:0000256" key="4">
    <source>
        <dbReference type="ARBA" id="ARBA00022989"/>
    </source>
</evidence>
<feature type="binding site" evidence="9">
    <location>
        <position position="77"/>
    </location>
    <ligand>
        <name>Na(+)</name>
        <dbReference type="ChEBI" id="CHEBI:29101"/>
        <note>structural</note>
    </ligand>
</feature>
<feature type="transmembrane region" description="Helical" evidence="9">
    <location>
        <begin position="96"/>
        <end position="120"/>
    </location>
</feature>
<keyword evidence="6 9" id="KW-0407">Ion channel</keyword>
<evidence type="ECO:0000256" key="7">
    <source>
        <dbReference type="ARBA" id="ARBA00035120"/>
    </source>
</evidence>
<protein>
    <recommendedName>
        <fullName evidence="9">Fluoride-specific ion channel FluC</fullName>
    </recommendedName>
</protein>
<dbReference type="Proteomes" id="UP000271125">
    <property type="component" value="Unassembled WGS sequence"/>
</dbReference>
<dbReference type="GO" id="GO:0140114">
    <property type="term" value="P:cellular detoxification of fluoride"/>
    <property type="evidence" value="ECO:0007669"/>
    <property type="project" value="UniProtKB-UniRule"/>
</dbReference>
<dbReference type="HAMAP" id="MF_00454">
    <property type="entry name" value="FluC"/>
    <property type="match status" value="1"/>
</dbReference>
<gene>
    <name evidence="9 10" type="primary">crcB</name>
    <name evidence="9" type="synonym">fluC</name>
    <name evidence="10" type="ORF">DRP43_04560</name>
</gene>
<keyword evidence="9" id="KW-0813">Transport</keyword>
<accession>A0A660SH31</accession>